<keyword evidence="2 8" id="KW-0963">Cytoplasm</keyword>
<organism evidence="11 12">
    <name type="scientific">Alkalibacterium olivapovliticus</name>
    <dbReference type="NCBI Taxonomy" id="99907"/>
    <lineage>
        <taxon>Bacteria</taxon>
        <taxon>Bacillati</taxon>
        <taxon>Bacillota</taxon>
        <taxon>Bacilli</taxon>
        <taxon>Lactobacillales</taxon>
        <taxon>Carnobacteriaceae</taxon>
        <taxon>Alkalibacterium</taxon>
    </lineage>
</organism>
<dbReference type="Gene3D" id="3.40.50.620">
    <property type="entry name" value="HUPs"/>
    <property type="match status" value="1"/>
</dbReference>
<dbReference type="GO" id="GO:0032267">
    <property type="term" value="F:tRNA(Ile)-lysidine synthase activity"/>
    <property type="evidence" value="ECO:0007669"/>
    <property type="project" value="UniProtKB-EC"/>
</dbReference>
<dbReference type="RefSeq" id="WP_106191200.1">
    <property type="nucleotide sequence ID" value="NZ_PVTO01000003.1"/>
</dbReference>
<evidence type="ECO:0000256" key="9">
    <source>
        <dbReference type="SAM" id="MobiDB-lite"/>
    </source>
</evidence>
<evidence type="ECO:0000313" key="12">
    <source>
        <dbReference type="Proteomes" id="UP000238205"/>
    </source>
</evidence>
<dbReference type="PANTHER" id="PTHR43033:SF1">
    <property type="entry name" value="TRNA(ILE)-LYSIDINE SYNTHASE-RELATED"/>
    <property type="match status" value="1"/>
</dbReference>
<dbReference type="Proteomes" id="UP000238205">
    <property type="component" value="Unassembled WGS sequence"/>
</dbReference>
<evidence type="ECO:0000256" key="7">
    <source>
        <dbReference type="ARBA" id="ARBA00048539"/>
    </source>
</evidence>
<dbReference type="AlphaFoldDB" id="A0A2T0WAK9"/>
<keyword evidence="6 8" id="KW-0067">ATP-binding</keyword>
<dbReference type="InterPro" id="IPR012796">
    <property type="entry name" value="Lysidine-tRNA-synth_C"/>
</dbReference>
<evidence type="ECO:0000256" key="1">
    <source>
        <dbReference type="ARBA" id="ARBA00004496"/>
    </source>
</evidence>
<dbReference type="InterPro" id="IPR011063">
    <property type="entry name" value="TilS/TtcA_N"/>
</dbReference>
<keyword evidence="12" id="KW-1185">Reference proteome</keyword>
<evidence type="ECO:0000256" key="4">
    <source>
        <dbReference type="ARBA" id="ARBA00022694"/>
    </source>
</evidence>
<dbReference type="Gene3D" id="3.30.465.60">
    <property type="match status" value="1"/>
</dbReference>
<evidence type="ECO:0000256" key="6">
    <source>
        <dbReference type="ARBA" id="ARBA00022840"/>
    </source>
</evidence>
<comment type="function">
    <text evidence="8">Ligates lysine onto the cytidine present at position 34 of the AUA codon-specific tRNA(Ile) that contains the anticodon CAU, in an ATP-dependent manner. Cytidine is converted to lysidine, thus changing the amino acid specificity of the tRNA from methionine to isoleucine.</text>
</comment>
<dbReference type="Pfam" id="PF01171">
    <property type="entry name" value="ATP_bind_3"/>
    <property type="match status" value="1"/>
</dbReference>
<dbReference type="InterPro" id="IPR014729">
    <property type="entry name" value="Rossmann-like_a/b/a_fold"/>
</dbReference>
<evidence type="ECO:0000313" key="11">
    <source>
        <dbReference type="EMBL" id="PRY83739.1"/>
    </source>
</evidence>
<feature type="binding site" evidence="8">
    <location>
        <begin position="28"/>
        <end position="33"/>
    </location>
    <ligand>
        <name>ATP</name>
        <dbReference type="ChEBI" id="CHEBI:30616"/>
    </ligand>
</feature>
<comment type="domain">
    <text evidence="8">The N-terminal region contains the highly conserved SGGXDS motif, predicted to be a P-loop motif involved in ATP binding.</text>
</comment>
<keyword evidence="5 8" id="KW-0547">Nucleotide-binding</keyword>
<comment type="subcellular location">
    <subcellularLocation>
        <location evidence="1 8">Cytoplasm</location>
    </subcellularLocation>
</comment>
<dbReference type="SUPFAM" id="SSF82829">
    <property type="entry name" value="MesJ substrate recognition domain-like"/>
    <property type="match status" value="1"/>
</dbReference>
<protein>
    <recommendedName>
        <fullName evidence="8">tRNA(Ile)-lysidine synthase</fullName>
        <ecNumber evidence="8">6.3.4.19</ecNumber>
    </recommendedName>
    <alternativeName>
        <fullName evidence="8">tRNA(Ile)-2-lysyl-cytidine synthase</fullName>
    </alternativeName>
    <alternativeName>
        <fullName evidence="8">tRNA(Ile)-lysidine synthetase</fullName>
    </alternativeName>
</protein>
<dbReference type="NCBIfam" id="TIGR02433">
    <property type="entry name" value="lysidine_TilS_C"/>
    <property type="match status" value="1"/>
</dbReference>
<dbReference type="GO" id="GO:0006400">
    <property type="term" value="P:tRNA modification"/>
    <property type="evidence" value="ECO:0007669"/>
    <property type="project" value="UniProtKB-UniRule"/>
</dbReference>
<dbReference type="InterPro" id="IPR012795">
    <property type="entry name" value="tRNA_Ile_lys_synt_N"/>
</dbReference>
<proteinExistence type="inferred from homology"/>
<comment type="catalytic activity">
    <reaction evidence="7 8">
        <text>cytidine(34) in tRNA(Ile2) + L-lysine + ATP = lysidine(34) in tRNA(Ile2) + AMP + diphosphate + H(+)</text>
        <dbReference type="Rhea" id="RHEA:43744"/>
        <dbReference type="Rhea" id="RHEA-COMP:10625"/>
        <dbReference type="Rhea" id="RHEA-COMP:10670"/>
        <dbReference type="ChEBI" id="CHEBI:15378"/>
        <dbReference type="ChEBI" id="CHEBI:30616"/>
        <dbReference type="ChEBI" id="CHEBI:32551"/>
        <dbReference type="ChEBI" id="CHEBI:33019"/>
        <dbReference type="ChEBI" id="CHEBI:82748"/>
        <dbReference type="ChEBI" id="CHEBI:83665"/>
        <dbReference type="ChEBI" id="CHEBI:456215"/>
        <dbReference type="EC" id="6.3.4.19"/>
    </reaction>
</comment>
<evidence type="ECO:0000256" key="5">
    <source>
        <dbReference type="ARBA" id="ARBA00022741"/>
    </source>
</evidence>
<dbReference type="OrthoDB" id="9807403at2"/>
<dbReference type="HAMAP" id="MF_01161">
    <property type="entry name" value="tRNA_Ile_lys_synt"/>
    <property type="match status" value="1"/>
</dbReference>
<evidence type="ECO:0000256" key="3">
    <source>
        <dbReference type="ARBA" id="ARBA00022598"/>
    </source>
</evidence>
<dbReference type="EC" id="6.3.4.19" evidence="8"/>
<feature type="domain" description="Lysidine-tRNA(Ile) synthetase C-terminal" evidence="10">
    <location>
        <begin position="388"/>
        <end position="463"/>
    </location>
</feature>
<reference evidence="11 12" key="1">
    <citation type="submission" date="2018-03" db="EMBL/GenBank/DDBJ databases">
        <title>Genomic Encyclopedia of Archaeal and Bacterial Type Strains, Phase II (KMG-II): from individual species to whole genera.</title>
        <authorList>
            <person name="Goeker M."/>
        </authorList>
    </citation>
    <scope>NUCLEOTIDE SEQUENCE [LARGE SCALE GENOMIC DNA]</scope>
    <source>
        <strain evidence="11 12">DSM 13175</strain>
    </source>
</reference>
<accession>A0A2T0WAK9</accession>
<dbReference type="SMART" id="SM00977">
    <property type="entry name" value="TilS_C"/>
    <property type="match status" value="1"/>
</dbReference>
<dbReference type="SUPFAM" id="SSF52402">
    <property type="entry name" value="Adenine nucleotide alpha hydrolases-like"/>
    <property type="match status" value="1"/>
</dbReference>
<dbReference type="GO" id="GO:0005524">
    <property type="term" value="F:ATP binding"/>
    <property type="evidence" value="ECO:0007669"/>
    <property type="project" value="UniProtKB-UniRule"/>
</dbReference>
<comment type="similarity">
    <text evidence="8">Belongs to the tRNA(Ile)-lysidine synthase family.</text>
</comment>
<dbReference type="PANTHER" id="PTHR43033">
    <property type="entry name" value="TRNA(ILE)-LYSIDINE SYNTHASE-RELATED"/>
    <property type="match status" value="1"/>
</dbReference>
<dbReference type="SUPFAM" id="SSF56037">
    <property type="entry name" value="PheT/TilS domain"/>
    <property type="match status" value="1"/>
</dbReference>
<name>A0A2T0WAK9_9LACT</name>
<dbReference type="NCBIfam" id="TIGR02432">
    <property type="entry name" value="lysidine_TilS_N"/>
    <property type="match status" value="1"/>
</dbReference>
<evidence type="ECO:0000256" key="2">
    <source>
        <dbReference type="ARBA" id="ARBA00022490"/>
    </source>
</evidence>
<dbReference type="GO" id="GO:0005737">
    <property type="term" value="C:cytoplasm"/>
    <property type="evidence" value="ECO:0007669"/>
    <property type="project" value="UniProtKB-SubCell"/>
</dbReference>
<comment type="caution">
    <text evidence="11">The sequence shown here is derived from an EMBL/GenBank/DDBJ whole genome shotgun (WGS) entry which is preliminary data.</text>
</comment>
<dbReference type="EMBL" id="PVTO01000003">
    <property type="protein sequence ID" value="PRY83739.1"/>
    <property type="molecule type" value="Genomic_DNA"/>
</dbReference>
<evidence type="ECO:0000259" key="10">
    <source>
        <dbReference type="SMART" id="SM00977"/>
    </source>
</evidence>
<sequence>MDLYRDFALKVKRGAYWGKNDKVIIAVSGGVDSVVLLDLVSRLPADTKPNITVAHVDHQLREVSGDDALFVRSLALEYEADVEIYKWSKEEHPGSGLEQAGRTVRYAYFKSLAERIGSEVLLTAHHKDDQVETVLMRLVRGNSLNALTGIVPVRKDENLTIIRPLLPYSKSELIGYAEKHQLKWREDETNKASYYTRNRFRQTIIPLLKTENPSVEDHIIRFSQEIHSVMSLITPLIEEKRKQIVEVNDHQLVIDREPYLILDDFMQEKVLASAVAEWKNEAGFVLTQKHLTLFRNWLETAGPNTSIDLPNKLTATRIYNQCTIEKKPVGSGQSEPSTQTKSLEPGEWIPLSGNKVVGLLPYSDYCTRTPEGDEHPLYLNLEPSQIPLTIRHRQDGDKIRVKGMHGSKKVKDIFIDQKIPAQDRKNAWIITDAHQEILWVVDYKESALSLDPITDTISYVLIYSDTSDR</sequence>
<keyword evidence="4 8" id="KW-0819">tRNA processing</keyword>
<gene>
    <name evidence="8" type="primary">tilS</name>
    <name evidence="11" type="ORF">CLV38_103163</name>
</gene>
<keyword evidence="3 8" id="KW-0436">Ligase</keyword>
<feature type="compositionally biased region" description="Polar residues" evidence="9">
    <location>
        <begin position="331"/>
        <end position="342"/>
    </location>
</feature>
<dbReference type="CDD" id="cd01992">
    <property type="entry name" value="TilS_N"/>
    <property type="match status" value="1"/>
</dbReference>
<evidence type="ECO:0000256" key="8">
    <source>
        <dbReference type="HAMAP-Rule" id="MF_01161"/>
    </source>
</evidence>
<feature type="region of interest" description="Disordered" evidence="9">
    <location>
        <begin position="326"/>
        <end position="345"/>
    </location>
</feature>
<dbReference type="Pfam" id="PF11734">
    <property type="entry name" value="TilS_C"/>
    <property type="match status" value="1"/>
</dbReference>
<dbReference type="InterPro" id="IPR012094">
    <property type="entry name" value="tRNA_Ile_lys_synt"/>
</dbReference>